<keyword evidence="2" id="KW-1185">Reference proteome</keyword>
<sequence length="154" mass="17058">MSTMTQSTEIPSIAGKIWLCGAINRSHYEVDRGCKCERTICTDLILPIREEKDAICRIYRDLYEIDPSRSISDDTDWTGAVIKSCCHLSALLDLSLRLAAKNAVPVAVATSESMDRLRSWARGRCLSASRSGIYQQTDGASKTCRRVNGEPSIN</sequence>
<dbReference type="EMBL" id="SJPU01000004">
    <property type="protein sequence ID" value="TWU10270.1"/>
    <property type="molecule type" value="Genomic_DNA"/>
</dbReference>
<accession>A0A5C6BE73</accession>
<protein>
    <submittedName>
        <fullName evidence="1">Uncharacterized protein</fullName>
    </submittedName>
</protein>
<dbReference type="AlphaFoldDB" id="A0A5C6BE73"/>
<name>A0A5C6BE73_9BACT</name>
<evidence type="ECO:0000313" key="2">
    <source>
        <dbReference type="Proteomes" id="UP000319908"/>
    </source>
</evidence>
<gene>
    <name evidence="1" type="ORF">Poly21_52410</name>
</gene>
<proteinExistence type="predicted"/>
<dbReference type="Proteomes" id="UP000319908">
    <property type="component" value="Unassembled WGS sequence"/>
</dbReference>
<evidence type="ECO:0000313" key="1">
    <source>
        <dbReference type="EMBL" id="TWU10270.1"/>
    </source>
</evidence>
<comment type="caution">
    <text evidence="1">The sequence shown here is derived from an EMBL/GenBank/DDBJ whole genome shotgun (WGS) entry which is preliminary data.</text>
</comment>
<reference evidence="1 2" key="1">
    <citation type="journal article" date="2020" name="Antonie Van Leeuwenhoek">
        <title>Rhodopirellula heiligendammensis sp. nov., Rhodopirellula pilleata sp. nov., and Rhodopirellula solitaria sp. nov. isolated from natural or artificial marine surfaces in Northern Germany and California, USA, and emended description of the genus Rhodopirellula.</title>
        <authorList>
            <person name="Kallscheuer N."/>
            <person name="Wiegand S."/>
            <person name="Jogler M."/>
            <person name="Boedeker C."/>
            <person name="Peeters S.H."/>
            <person name="Rast P."/>
            <person name="Heuer A."/>
            <person name="Jetten M.S.M."/>
            <person name="Rohde M."/>
            <person name="Jogler C."/>
        </authorList>
    </citation>
    <scope>NUCLEOTIDE SEQUENCE [LARGE SCALE GENOMIC DNA]</scope>
    <source>
        <strain evidence="1 2">Poly21</strain>
    </source>
</reference>
<dbReference type="RefSeq" id="WP_302120496.1">
    <property type="nucleotide sequence ID" value="NZ_SJPU01000004.1"/>
</dbReference>
<organism evidence="1 2">
    <name type="scientific">Allorhodopirellula heiligendammensis</name>
    <dbReference type="NCBI Taxonomy" id="2714739"/>
    <lineage>
        <taxon>Bacteria</taxon>
        <taxon>Pseudomonadati</taxon>
        <taxon>Planctomycetota</taxon>
        <taxon>Planctomycetia</taxon>
        <taxon>Pirellulales</taxon>
        <taxon>Pirellulaceae</taxon>
        <taxon>Allorhodopirellula</taxon>
    </lineage>
</organism>